<keyword evidence="1" id="KW-0812">Transmembrane</keyword>
<keyword evidence="1" id="KW-1133">Transmembrane helix</keyword>
<keyword evidence="1" id="KW-0472">Membrane</keyword>
<feature type="transmembrane region" description="Helical" evidence="1">
    <location>
        <begin position="27"/>
        <end position="44"/>
    </location>
</feature>
<dbReference type="EMBL" id="JAAOLE020000001">
    <property type="protein sequence ID" value="NVI43479.1"/>
    <property type="molecule type" value="Genomic_DNA"/>
</dbReference>
<evidence type="ECO:0000256" key="1">
    <source>
        <dbReference type="SAM" id="Phobius"/>
    </source>
</evidence>
<dbReference type="AlphaFoldDB" id="A0A973VXR0"/>
<protein>
    <submittedName>
        <fullName evidence="2">Uncharacterized protein</fullName>
    </submittedName>
</protein>
<accession>A0A973VXR0</accession>
<organism evidence="2">
    <name type="scientific">Bradyrhizobium septentrionale</name>
    <dbReference type="NCBI Taxonomy" id="1404411"/>
    <lineage>
        <taxon>Bacteria</taxon>
        <taxon>Pseudomonadati</taxon>
        <taxon>Pseudomonadota</taxon>
        <taxon>Alphaproteobacteria</taxon>
        <taxon>Hyphomicrobiales</taxon>
        <taxon>Nitrobacteraceae</taxon>
        <taxon>Bradyrhizobium</taxon>
    </lineage>
</organism>
<sequence>MSPLSDMLRNLRWDDYRYYHRSRINQMLHLISAFIFLGCYALLFKDPAMAGLVGWALIL</sequence>
<name>A0A973VXR0_9BRAD</name>
<proteinExistence type="predicted"/>
<reference evidence="2" key="1">
    <citation type="submission" date="2020-06" db="EMBL/GenBank/DDBJ databases">
        <title>Whole Genome Sequence of Bradyrhizobium sp. Strain 1S1.</title>
        <authorList>
            <person name="Bromfield E.S.P."/>
            <person name="Cloutier S."/>
        </authorList>
    </citation>
    <scope>NUCLEOTIDE SEQUENCE [LARGE SCALE GENOMIC DNA]</scope>
    <source>
        <strain evidence="2">1S1</strain>
    </source>
</reference>
<evidence type="ECO:0000313" key="2">
    <source>
        <dbReference type="EMBL" id="NVI43479.1"/>
    </source>
</evidence>
<comment type="caution">
    <text evidence="2">The sequence shown here is derived from an EMBL/GenBank/DDBJ whole genome shotgun (WGS) entry which is preliminary data.</text>
</comment>
<gene>
    <name evidence="2" type="ORF">HAP48_010870</name>
</gene>